<gene>
    <name evidence="1" type="ORF">CLUMA_CG008759</name>
</gene>
<dbReference type="AlphaFoldDB" id="A0A1J1I6P2"/>
<name>A0A1J1I6P2_9DIPT</name>
<dbReference type="EMBL" id="CVRI01000041">
    <property type="protein sequence ID" value="CRK95236.1"/>
    <property type="molecule type" value="Genomic_DNA"/>
</dbReference>
<dbReference type="Proteomes" id="UP000183832">
    <property type="component" value="Unassembled WGS sequence"/>
</dbReference>
<keyword evidence="2" id="KW-1185">Reference proteome</keyword>
<evidence type="ECO:0000313" key="1">
    <source>
        <dbReference type="EMBL" id="CRK95236.1"/>
    </source>
</evidence>
<accession>A0A1J1I6P2</accession>
<proteinExistence type="predicted"/>
<organism evidence="1 2">
    <name type="scientific">Clunio marinus</name>
    <dbReference type="NCBI Taxonomy" id="568069"/>
    <lineage>
        <taxon>Eukaryota</taxon>
        <taxon>Metazoa</taxon>
        <taxon>Ecdysozoa</taxon>
        <taxon>Arthropoda</taxon>
        <taxon>Hexapoda</taxon>
        <taxon>Insecta</taxon>
        <taxon>Pterygota</taxon>
        <taxon>Neoptera</taxon>
        <taxon>Endopterygota</taxon>
        <taxon>Diptera</taxon>
        <taxon>Nematocera</taxon>
        <taxon>Chironomoidea</taxon>
        <taxon>Chironomidae</taxon>
        <taxon>Clunio</taxon>
    </lineage>
</organism>
<protein>
    <submittedName>
        <fullName evidence="1">CLUMA_CG008759, isoform A</fullName>
    </submittedName>
</protein>
<sequence>MIKKTTSNNEINSIMTEKKVWDDHNLSDLDKINWITTTMIMKRRSPSCDYMQIIFESSLHVSCNYIYSKIVALFTAWADHFVRVAYCRGGAQPLKHLGNLLPSRKKRTQQQHTSPESREFEFLWQPHTHPFKYIFTLDSDLSVVQLLFFPIDMYEHKKHKDGTEKKTNPTVQ</sequence>
<evidence type="ECO:0000313" key="2">
    <source>
        <dbReference type="Proteomes" id="UP000183832"/>
    </source>
</evidence>
<reference evidence="1 2" key="1">
    <citation type="submission" date="2015-04" db="EMBL/GenBank/DDBJ databases">
        <authorList>
            <person name="Syromyatnikov M.Y."/>
            <person name="Popov V.N."/>
        </authorList>
    </citation>
    <scope>NUCLEOTIDE SEQUENCE [LARGE SCALE GENOMIC DNA]</scope>
</reference>